<accession>A0A6G1PHH3</accession>
<dbReference type="EMBL" id="CM015716">
    <property type="protein sequence ID" value="KAF3689687.1"/>
    <property type="molecule type" value="Genomic_DNA"/>
</dbReference>
<dbReference type="AlphaFoldDB" id="A0A6G1PHH3"/>
<dbReference type="Proteomes" id="UP000503349">
    <property type="component" value="Chromosome 5"/>
</dbReference>
<sequence>MGLLGSPASSGESCGGPFALLCFRQTSRRPPRMHFTDQEGGPCSILRDRKPTGVNLKRYMLYVAYEVMMCSSQLFNI</sequence>
<organism evidence="1 2">
    <name type="scientific">Channa argus</name>
    <name type="common">Northern snakehead</name>
    <name type="synonym">Ophicephalus argus</name>
    <dbReference type="NCBI Taxonomy" id="215402"/>
    <lineage>
        <taxon>Eukaryota</taxon>
        <taxon>Metazoa</taxon>
        <taxon>Chordata</taxon>
        <taxon>Craniata</taxon>
        <taxon>Vertebrata</taxon>
        <taxon>Euteleostomi</taxon>
        <taxon>Actinopterygii</taxon>
        <taxon>Neopterygii</taxon>
        <taxon>Teleostei</taxon>
        <taxon>Neoteleostei</taxon>
        <taxon>Acanthomorphata</taxon>
        <taxon>Anabantaria</taxon>
        <taxon>Anabantiformes</taxon>
        <taxon>Channoidei</taxon>
        <taxon>Channidae</taxon>
        <taxon>Channa</taxon>
    </lineage>
</organism>
<evidence type="ECO:0000313" key="2">
    <source>
        <dbReference type="Proteomes" id="UP000503349"/>
    </source>
</evidence>
<keyword evidence="2" id="KW-1185">Reference proteome</keyword>
<evidence type="ECO:0000313" key="1">
    <source>
        <dbReference type="EMBL" id="KAF3689687.1"/>
    </source>
</evidence>
<gene>
    <name evidence="1" type="ORF">EXN66_Car005359</name>
</gene>
<proteinExistence type="predicted"/>
<protein>
    <submittedName>
        <fullName evidence="1">Uncharacterized protein</fullName>
    </submittedName>
</protein>
<reference evidence="2" key="2">
    <citation type="submission" date="2019-02" db="EMBL/GenBank/DDBJ databases">
        <title>Opniocepnalus argus Var Kimnra genome.</title>
        <authorList>
            <person name="Zhou C."/>
            <person name="Xiao S."/>
        </authorList>
    </citation>
    <scope>NUCLEOTIDE SEQUENCE [LARGE SCALE GENOMIC DNA]</scope>
</reference>
<reference evidence="1 2" key="1">
    <citation type="submission" date="2019-02" db="EMBL/GenBank/DDBJ databases">
        <title>Opniocepnalus argus genome.</title>
        <authorList>
            <person name="Zhou C."/>
            <person name="Xiao S."/>
        </authorList>
    </citation>
    <scope>NUCLEOTIDE SEQUENCE [LARGE SCALE GENOMIC DNA]</scope>
    <source>
        <strain evidence="1">OARG1902GOOAL</strain>
        <tissue evidence="1">Muscle</tissue>
    </source>
</reference>
<name>A0A6G1PHH3_CHAAH</name>